<organism evidence="1 2">
    <name type="scientific">Nibea albiflora</name>
    <name type="common">Yellow drum</name>
    <name type="synonym">Corvina albiflora</name>
    <dbReference type="NCBI Taxonomy" id="240163"/>
    <lineage>
        <taxon>Eukaryota</taxon>
        <taxon>Metazoa</taxon>
        <taxon>Chordata</taxon>
        <taxon>Craniata</taxon>
        <taxon>Vertebrata</taxon>
        <taxon>Euteleostomi</taxon>
        <taxon>Actinopterygii</taxon>
        <taxon>Neopterygii</taxon>
        <taxon>Teleostei</taxon>
        <taxon>Neoteleostei</taxon>
        <taxon>Acanthomorphata</taxon>
        <taxon>Eupercaria</taxon>
        <taxon>Sciaenidae</taxon>
        <taxon>Nibea</taxon>
    </lineage>
</organism>
<keyword evidence="2" id="KW-1185">Reference proteome</keyword>
<dbReference type="Proteomes" id="UP000805704">
    <property type="component" value="Chromosome 2"/>
</dbReference>
<evidence type="ECO:0000313" key="2">
    <source>
        <dbReference type="Proteomes" id="UP000805704"/>
    </source>
</evidence>
<accession>A0ACB7F1I6</accession>
<reference evidence="1" key="1">
    <citation type="submission" date="2020-04" db="EMBL/GenBank/DDBJ databases">
        <title>A chromosome-scale assembly and high-density genetic map of the yellow drum (Nibea albiflora) genome.</title>
        <authorList>
            <person name="Xu D."/>
            <person name="Zhang W."/>
            <person name="Chen R."/>
            <person name="Tan P."/>
            <person name="Wang L."/>
            <person name="Song H."/>
            <person name="Tian L."/>
            <person name="Zhu Q."/>
            <person name="Wang B."/>
        </authorList>
    </citation>
    <scope>NUCLEOTIDE SEQUENCE</scope>
    <source>
        <strain evidence="1">ZJHYS-2018</strain>
    </source>
</reference>
<proteinExistence type="predicted"/>
<evidence type="ECO:0000313" key="1">
    <source>
        <dbReference type="EMBL" id="KAG8007783.1"/>
    </source>
</evidence>
<comment type="caution">
    <text evidence="1">The sequence shown here is derived from an EMBL/GenBank/DDBJ whole genome shotgun (WGS) entry which is preliminary data.</text>
</comment>
<gene>
    <name evidence="1" type="ORF">GBF38_013463</name>
</gene>
<dbReference type="EMBL" id="CM024790">
    <property type="protein sequence ID" value="KAG8007783.1"/>
    <property type="molecule type" value="Genomic_DNA"/>
</dbReference>
<protein>
    <submittedName>
        <fullName evidence="1">Uncharacterized protein</fullName>
    </submittedName>
</protein>
<sequence>MDYFLRHLGSVQRHDASCDYTLRSEPSSLSPRSDGYNLTDIMKKESSTTKPPFAVTTGLTVSTPHVTTPESPAKQTSEVKSTLVCDFKTETKLWKWKMWMLVIVVAGFGVIVGVTFVGVTLLCTKRRTAINDLMCTSTFSALLPPKLTVNPAVITETDSVTLNCQTPSSVSVSQCYFHFVRGGPSKSFPCLQTLTGSELLKMSHQSSPAEVKVTCFYLYVYQSPESDVSSIIVRRQKPEMSLQHFHGEHVLFTCTVPGSADPDTTCNLYFGESSHPVQTQNILTKRNSTNQWFCWFTVTIEDLLRRLRSVPQPDASCDYSSRSELNSYSPRSDGRSLTDIVEKESRVTQTMTASTVTTGLRVSTAHTSTPVTSAKQTSVVHSMYHEKRNWCLFVASIVSEARKRIWRLTALASGCGVTLGIILMVSALRCNRRRSGENFV</sequence>
<name>A0ACB7F1I6_NIBAL</name>